<reference evidence="2 3" key="1">
    <citation type="submission" date="2014-07" db="EMBL/GenBank/DDBJ databases">
        <title>Tepidicaulis marinum gen. nov., sp. nov., a novel marine bacterium denitrifying nitrate to nitrous oxide strictly under microaerobic conditions.</title>
        <authorList>
            <person name="Takeuchi M."/>
            <person name="Yamagishi T."/>
            <person name="Kamagata Y."/>
            <person name="Oshima K."/>
            <person name="Hattori M."/>
            <person name="Katayama T."/>
            <person name="Hanada S."/>
            <person name="Tamaki H."/>
            <person name="Marumo K."/>
            <person name="Maeda H."/>
            <person name="Nedachi M."/>
            <person name="Iwasaki W."/>
            <person name="Suwa Y."/>
            <person name="Sakata S."/>
        </authorList>
    </citation>
    <scope>NUCLEOTIDE SEQUENCE [LARGE SCALE GENOMIC DNA]</scope>
    <source>
        <strain evidence="2 3">MA2</strain>
    </source>
</reference>
<proteinExistence type="predicted"/>
<feature type="domain" description="Pyridoxamine 5'-phosphate oxidase N-terminal" evidence="1">
    <location>
        <begin position="31"/>
        <end position="151"/>
    </location>
</feature>
<sequence length="204" mass="22786">MSERQIKTIEELEALYGAPVPVSLSKERDHLTAHYRAFVEAAPFMLLATAGPEGLDCSPRGDPAGFVHVEDPRTLLIPDRRGNNRLDSLKNILRDPRVALLFLVPGVGETLRVNGRASILAGEKLTARFTMQGKAPRSLIKVEIETVYYQCQKALARSGLWQWESWPKTRPVPTAGEINQGFDPAFDGAAYDRNYPEHLKKSIY</sequence>
<dbReference type="eggNOG" id="COG3576">
    <property type="taxonomic scope" value="Bacteria"/>
</dbReference>
<dbReference type="AlphaFoldDB" id="A0A081BFI4"/>
<dbReference type="Gene3D" id="2.30.110.10">
    <property type="entry name" value="Electron Transport, Fmn-binding Protein, Chain A"/>
    <property type="match status" value="1"/>
</dbReference>
<dbReference type="STRING" id="1333998.M2A_3301"/>
<dbReference type="InterPro" id="IPR011576">
    <property type="entry name" value="Pyridox_Oxase_N"/>
</dbReference>
<dbReference type="Proteomes" id="UP000028702">
    <property type="component" value="Unassembled WGS sequence"/>
</dbReference>
<gene>
    <name evidence="2" type="ORF">M2A_3301</name>
</gene>
<name>A0A081BFI4_9HYPH</name>
<dbReference type="NCBIfam" id="TIGR04025">
    <property type="entry name" value="PPOX_FMN_DR2398"/>
    <property type="match status" value="1"/>
</dbReference>
<dbReference type="InterPro" id="IPR012349">
    <property type="entry name" value="Split_barrel_FMN-bd"/>
</dbReference>
<dbReference type="EMBL" id="BBIO01000031">
    <property type="protein sequence ID" value="GAK46802.1"/>
    <property type="molecule type" value="Genomic_DNA"/>
</dbReference>
<dbReference type="SUPFAM" id="SSF50475">
    <property type="entry name" value="FMN-binding split barrel"/>
    <property type="match status" value="1"/>
</dbReference>
<keyword evidence="3" id="KW-1185">Reference proteome</keyword>
<evidence type="ECO:0000259" key="1">
    <source>
        <dbReference type="Pfam" id="PF01243"/>
    </source>
</evidence>
<dbReference type="PANTHER" id="PTHR42815:SF2">
    <property type="entry name" value="FAD-BINDING, PUTATIVE (AFU_ORTHOLOGUE AFUA_6G07600)-RELATED"/>
    <property type="match status" value="1"/>
</dbReference>
<evidence type="ECO:0000313" key="3">
    <source>
        <dbReference type="Proteomes" id="UP000028702"/>
    </source>
</evidence>
<dbReference type="InterPro" id="IPR024029">
    <property type="entry name" value="Pyridox_Oxase_FMN-dep"/>
</dbReference>
<dbReference type="Pfam" id="PF01243">
    <property type="entry name" value="PNPOx_N"/>
    <property type="match status" value="1"/>
</dbReference>
<organism evidence="2 3">
    <name type="scientific">Tepidicaulis marinus</name>
    <dbReference type="NCBI Taxonomy" id="1333998"/>
    <lineage>
        <taxon>Bacteria</taxon>
        <taxon>Pseudomonadati</taxon>
        <taxon>Pseudomonadota</taxon>
        <taxon>Alphaproteobacteria</taxon>
        <taxon>Hyphomicrobiales</taxon>
        <taxon>Parvibaculaceae</taxon>
        <taxon>Tepidicaulis</taxon>
    </lineage>
</organism>
<evidence type="ECO:0000313" key="2">
    <source>
        <dbReference type="EMBL" id="GAK46802.1"/>
    </source>
</evidence>
<dbReference type="PANTHER" id="PTHR42815">
    <property type="entry name" value="FAD-BINDING, PUTATIVE (AFU_ORTHOLOGUE AFUA_6G07600)-RELATED"/>
    <property type="match status" value="1"/>
</dbReference>
<accession>A0A081BFI4</accession>
<protein>
    <submittedName>
        <fullName evidence="2">Pyridoxamine 5'-phosphate oxidase family protein</fullName>
    </submittedName>
</protein>
<dbReference type="RefSeq" id="WP_045449798.1">
    <property type="nucleotide sequence ID" value="NZ_BBIO01000031.1"/>
</dbReference>
<comment type="caution">
    <text evidence="2">The sequence shown here is derived from an EMBL/GenBank/DDBJ whole genome shotgun (WGS) entry which is preliminary data.</text>
</comment>